<dbReference type="Proteomes" id="UP000192907">
    <property type="component" value="Unassembled WGS sequence"/>
</dbReference>
<evidence type="ECO:0000256" key="1">
    <source>
        <dbReference type="ARBA" id="ARBA00009732"/>
    </source>
</evidence>
<keyword evidence="3 6" id="KW-0560">Oxidoreductase</keyword>
<dbReference type="GO" id="GO:0051539">
    <property type="term" value="F:4 iron, 4 sulfur cluster binding"/>
    <property type="evidence" value="ECO:0007669"/>
    <property type="project" value="UniProtKB-UniRule"/>
</dbReference>
<proteinExistence type="inferred from homology"/>
<dbReference type="PANTHER" id="PTHR46482">
    <property type="entry name" value="5'-ADENYLYLSULFATE REDUCTASE 3, CHLOROPLASTIC"/>
    <property type="match status" value="1"/>
</dbReference>
<dbReference type="AlphaFoldDB" id="A0A1Y6CTF4"/>
<evidence type="ECO:0000256" key="5">
    <source>
        <dbReference type="ARBA" id="ARBA00023014"/>
    </source>
</evidence>
<keyword evidence="9" id="KW-1185">Reference proteome</keyword>
<name>A0A1Y6CTF4_9BACT</name>
<dbReference type="NCBIfam" id="TIGR00434">
    <property type="entry name" value="cysH"/>
    <property type="match status" value="1"/>
</dbReference>
<evidence type="ECO:0000313" key="9">
    <source>
        <dbReference type="Proteomes" id="UP000192907"/>
    </source>
</evidence>
<dbReference type="GO" id="GO:0070814">
    <property type="term" value="P:hydrogen sulfide biosynthetic process"/>
    <property type="evidence" value="ECO:0007669"/>
    <property type="project" value="UniProtKB-UniRule"/>
</dbReference>
<dbReference type="CDD" id="cd23945">
    <property type="entry name" value="PAPS_reductase"/>
    <property type="match status" value="1"/>
</dbReference>
<dbReference type="GO" id="GO:0004604">
    <property type="term" value="F:phosphoadenylyl-sulfate reductase (thioredoxin) activity"/>
    <property type="evidence" value="ECO:0007669"/>
    <property type="project" value="UniProtKB-UniRule"/>
</dbReference>
<feature type="binding site" evidence="6">
    <location>
        <position position="118"/>
    </location>
    <ligand>
        <name>[4Fe-4S] cluster</name>
        <dbReference type="ChEBI" id="CHEBI:49883"/>
    </ligand>
</feature>
<dbReference type="RefSeq" id="WP_132325296.1">
    <property type="nucleotide sequence ID" value="NZ_FWZT01000032.1"/>
</dbReference>
<dbReference type="Pfam" id="PF01507">
    <property type="entry name" value="PAPS_reduct"/>
    <property type="match status" value="1"/>
</dbReference>
<comment type="similarity">
    <text evidence="1 6">Belongs to the PAPS reductase family. CysH subfamily.</text>
</comment>
<feature type="binding site" evidence="6">
    <location>
        <position position="202"/>
    </location>
    <ligand>
        <name>[4Fe-4S] cluster</name>
        <dbReference type="ChEBI" id="CHEBI:49883"/>
    </ligand>
</feature>
<dbReference type="InterPro" id="IPR004511">
    <property type="entry name" value="PAPS/APS_Rdtase"/>
</dbReference>
<dbReference type="SUPFAM" id="SSF52402">
    <property type="entry name" value="Adenine nucleotide alpha hydrolases-like"/>
    <property type="match status" value="1"/>
</dbReference>
<dbReference type="NCBIfam" id="NF002537">
    <property type="entry name" value="PRK02090.1"/>
    <property type="match status" value="1"/>
</dbReference>
<sequence>MIRSLNLDKLNQEAHRWSSQDIIDHGIKRFGDRLSFASSFGLEDMVLLHMLKDYSIDIFYIDTGRLPIETYQLIEDAEKRYGNRFRSIHPEPDELSRYVAGYGINGFYQSVEARTACCHVRKVRPLARALDQQHAWFAGLRAEQSSYRSTLAFFEDDGYNRVRINPLKNWRWQDLWDYIDSHQVPFNRLHKQGYPSIGCQPCSRAISPGEDFRSGRWWWEKSRKKECGLHNHRRQEDAPE</sequence>
<organism evidence="8 9">
    <name type="scientific">Pseudobacteriovorax antillogorgiicola</name>
    <dbReference type="NCBI Taxonomy" id="1513793"/>
    <lineage>
        <taxon>Bacteria</taxon>
        <taxon>Pseudomonadati</taxon>
        <taxon>Bdellovibrionota</taxon>
        <taxon>Oligoflexia</taxon>
        <taxon>Oligoflexales</taxon>
        <taxon>Pseudobacteriovoracaceae</taxon>
        <taxon>Pseudobacteriovorax</taxon>
    </lineage>
</organism>
<comment type="cofactor">
    <cofactor evidence="6">
        <name>[4Fe-4S] cluster</name>
        <dbReference type="ChEBI" id="CHEBI:49883"/>
    </cofactor>
    <text evidence="6">Binds 1 [4Fe-4S] cluster per subunit.</text>
</comment>
<comment type="catalytic activity">
    <reaction evidence="6">
        <text>[thioredoxin]-disulfide + sulfite + AMP + 2 H(+) = adenosine 5'-phosphosulfate + [thioredoxin]-dithiol</text>
        <dbReference type="Rhea" id="RHEA:21976"/>
        <dbReference type="Rhea" id="RHEA-COMP:10698"/>
        <dbReference type="Rhea" id="RHEA-COMP:10700"/>
        <dbReference type="ChEBI" id="CHEBI:15378"/>
        <dbReference type="ChEBI" id="CHEBI:17359"/>
        <dbReference type="ChEBI" id="CHEBI:29950"/>
        <dbReference type="ChEBI" id="CHEBI:50058"/>
        <dbReference type="ChEBI" id="CHEBI:58243"/>
        <dbReference type="ChEBI" id="CHEBI:456215"/>
        <dbReference type="EC" id="1.8.4.10"/>
    </reaction>
</comment>
<dbReference type="OrthoDB" id="9794018at2"/>
<reference evidence="9" key="1">
    <citation type="submission" date="2017-04" db="EMBL/GenBank/DDBJ databases">
        <authorList>
            <person name="Varghese N."/>
            <person name="Submissions S."/>
        </authorList>
    </citation>
    <scope>NUCLEOTIDE SEQUENCE [LARGE SCALE GENOMIC DNA]</scope>
    <source>
        <strain evidence="9">RKEM611</strain>
    </source>
</reference>
<dbReference type="HAMAP" id="MF_00063">
    <property type="entry name" value="CysH"/>
    <property type="match status" value="1"/>
</dbReference>
<keyword evidence="6" id="KW-0963">Cytoplasm</keyword>
<accession>A0A1Y6CTF4</accession>
<evidence type="ECO:0000259" key="7">
    <source>
        <dbReference type="Pfam" id="PF01507"/>
    </source>
</evidence>
<dbReference type="GO" id="GO:0005737">
    <property type="term" value="C:cytoplasm"/>
    <property type="evidence" value="ECO:0007669"/>
    <property type="project" value="UniProtKB-SubCell"/>
</dbReference>
<protein>
    <recommendedName>
        <fullName evidence="6">Adenosine 5'-phosphosulfate reductase</fullName>
        <shortName evidence="6">APS reductase</shortName>
        <ecNumber evidence="6">1.8.4.10</ecNumber>
    </recommendedName>
    <alternativeName>
        <fullName evidence="6">5'-adenylylsulfate reductase</fullName>
    </alternativeName>
    <alternativeName>
        <fullName evidence="6">Thioredoxin-dependent 5'-adenylylsulfate reductase</fullName>
    </alternativeName>
</protein>
<dbReference type="EMBL" id="FWZT01000032">
    <property type="protein sequence ID" value="SMF78111.1"/>
    <property type="molecule type" value="Genomic_DNA"/>
</dbReference>
<dbReference type="GO" id="GO:0019379">
    <property type="term" value="P:sulfate assimilation, phosphoadenylyl sulfate reduction by phosphoadenylyl-sulfate reductase (thioredoxin)"/>
    <property type="evidence" value="ECO:0007669"/>
    <property type="project" value="UniProtKB-UniRule"/>
</dbReference>
<evidence type="ECO:0000256" key="2">
    <source>
        <dbReference type="ARBA" id="ARBA00022723"/>
    </source>
</evidence>
<dbReference type="PIRSF" id="PIRSF000857">
    <property type="entry name" value="PAPS_reductase"/>
    <property type="match status" value="1"/>
</dbReference>
<dbReference type="InterPro" id="IPR002500">
    <property type="entry name" value="PAPS_reduct_dom"/>
</dbReference>
<gene>
    <name evidence="6" type="primary">cysH</name>
    <name evidence="8" type="ORF">SAMN06296036_13225</name>
</gene>
<keyword evidence="2 6" id="KW-0479">Metal-binding</keyword>
<keyword evidence="5 6" id="KW-0411">Iron-sulfur</keyword>
<feature type="active site" description="Nucleophile; cysteine thiosulfonate intermediate" evidence="6">
    <location>
        <position position="227"/>
    </location>
</feature>
<dbReference type="PANTHER" id="PTHR46482:SF9">
    <property type="entry name" value="5'-ADENYLYLSULFATE REDUCTASE 1, CHLOROPLASTIC"/>
    <property type="match status" value="1"/>
</dbReference>
<evidence type="ECO:0000256" key="4">
    <source>
        <dbReference type="ARBA" id="ARBA00023004"/>
    </source>
</evidence>
<dbReference type="Gene3D" id="3.40.50.620">
    <property type="entry name" value="HUPs"/>
    <property type="match status" value="1"/>
</dbReference>
<dbReference type="GO" id="GO:0043866">
    <property type="term" value="F:adenylyl-sulfate reductase (thioredoxin) activity"/>
    <property type="evidence" value="ECO:0007669"/>
    <property type="project" value="UniProtKB-EC"/>
</dbReference>
<dbReference type="EC" id="1.8.4.10" evidence="6"/>
<feature type="binding site" evidence="6">
    <location>
        <position position="117"/>
    </location>
    <ligand>
        <name>[4Fe-4S] cluster</name>
        <dbReference type="ChEBI" id="CHEBI:49883"/>
    </ligand>
</feature>
<feature type="domain" description="Phosphoadenosine phosphosulphate reductase" evidence="7">
    <location>
        <begin position="34"/>
        <end position="204"/>
    </location>
</feature>
<feature type="binding site" evidence="6">
    <location>
        <position position="199"/>
    </location>
    <ligand>
        <name>[4Fe-4S] cluster</name>
        <dbReference type="ChEBI" id="CHEBI:49883"/>
    </ligand>
</feature>
<comment type="subcellular location">
    <subcellularLocation>
        <location evidence="6">Cytoplasm</location>
    </subcellularLocation>
</comment>
<comment type="function">
    <text evidence="6">Catalyzes the formation of sulfite from adenosine 5'-phosphosulfate (APS) using thioredoxin as an electron donor.</text>
</comment>
<keyword evidence="4 6" id="KW-0408">Iron</keyword>
<evidence type="ECO:0000256" key="6">
    <source>
        <dbReference type="HAMAP-Rule" id="MF_00063"/>
    </source>
</evidence>
<dbReference type="STRING" id="1513793.SAMN06296036_13225"/>
<dbReference type="InterPro" id="IPR014729">
    <property type="entry name" value="Rossmann-like_a/b/a_fold"/>
</dbReference>
<comment type="pathway">
    <text evidence="6">Sulfur metabolism; hydrogen sulfide biosynthesis; sulfite from sulfate.</text>
</comment>
<evidence type="ECO:0000256" key="3">
    <source>
        <dbReference type="ARBA" id="ARBA00023002"/>
    </source>
</evidence>
<dbReference type="GO" id="GO:0046872">
    <property type="term" value="F:metal ion binding"/>
    <property type="evidence" value="ECO:0007669"/>
    <property type="project" value="UniProtKB-KW"/>
</dbReference>
<evidence type="ECO:0000313" key="8">
    <source>
        <dbReference type="EMBL" id="SMF78111.1"/>
    </source>
</evidence>